<protein>
    <submittedName>
        <fullName evidence="1">Uncharacterized protein</fullName>
    </submittedName>
</protein>
<dbReference type="AlphaFoldDB" id="X1PXW5"/>
<accession>X1PXW5</accession>
<reference evidence="1" key="1">
    <citation type="journal article" date="2014" name="Front. Microbiol.">
        <title>High frequency of phylogenetically diverse reductive dehalogenase-homologous genes in deep subseafloor sedimentary metagenomes.</title>
        <authorList>
            <person name="Kawai M."/>
            <person name="Futagami T."/>
            <person name="Toyoda A."/>
            <person name="Takaki Y."/>
            <person name="Nishi S."/>
            <person name="Hori S."/>
            <person name="Arai W."/>
            <person name="Tsubouchi T."/>
            <person name="Morono Y."/>
            <person name="Uchiyama I."/>
            <person name="Ito T."/>
            <person name="Fujiyama A."/>
            <person name="Inagaki F."/>
            <person name="Takami H."/>
        </authorList>
    </citation>
    <scope>NUCLEOTIDE SEQUENCE</scope>
    <source>
        <strain evidence="1">Expedition CK06-06</strain>
    </source>
</reference>
<organism evidence="1">
    <name type="scientific">marine sediment metagenome</name>
    <dbReference type="NCBI Taxonomy" id="412755"/>
    <lineage>
        <taxon>unclassified sequences</taxon>
        <taxon>metagenomes</taxon>
        <taxon>ecological metagenomes</taxon>
    </lineage>
</organism>
<proteinExistence type="predicted"/>
<sequence>ELIGRHKVLRLPEACLGVPVLRLDSSREFL</sequence>
<dbReference type="EMBL" id="BARV01029329">
    <property type="protein sequence ID" value="GAI43695.1"/>
    <property type="molecule type" value="Genomic_DNA"/>
</dbReference>
<evidence type="ECO:0000313" key="1">
    <source>
        <dbReference type="EMBL" id="GAI43695.1"/>
    </source>
</evidence>
<gene>
    <name evidence="1" type="ORF">S06H3_46785</name>
</gene>
<feature type="non-terminal residue" evidence="1">
    <location>
        <position position="1"/>
    </location>
</feature>
<comment type="caution">
    <text evidence="1">The sequence shown here is derived from an EMBL/GenBank/DDBJ whole genome shotgun (WGS) entry which is preliminary data.</text>
</comment>
<name>X1PXW5_9ZZZZ</name>